<evidence type="ECO:0000256" key="8">
    <source>
        <dbReference type="ARBA" id="ARBA00022643"/>
    </source>
</evidence>
<feature type="domain" description="Flavodoxin-like" evidence="21">
    <location>
        <begin position="492"/>
        <end position="632"/>
    </location>
</feature>
<evidence type="ECO:0000256" key="18">
    <source>
        <dbReference type="PIRSR" id="PIRSR602401-1"/>
    </source>
</evidence>
<feature type="domain" description="FAD-binding FR-type" evidence="22">
    <location>
        <begin position="669"/>
        <end position="899"/>
    </location>
</feature>
<dbReference type="InterPro" id="IPR036864">
    <property type="entry name" value="Zn2-C6_fun-type_DNA-bd_sf"/>
</dbReference>
<evidence type="ECO:0000256" key="12">
    <source>
        <dbReference type="ARBA" id="ARBA00022982"/>
    </source>
</evidence>
<dbReference type="PRINTS" id="PR00463">
    <property type="entry name" value="EP450I"/>
</dbReference>
<dbReference type="Pfam" id="PF00175">
    <property type="entry name" value="NAD_binding_1"/>
    <property type="match status" value="1"/>
</dbReference>
<comment type="cofactor">
    <cofactor evidence="3">
        <name>FAD</name>
        <dbReference type="ChEBI" id="CHEBI:57692"/>
    </cofactor>
</comment>
<proteinExistence type="inferred from homology"/>
<dbReference type="Pfam" id="PF00667">
    <property type="entry name" value="FAD_binding_1"/>
    <property type="match status" value="1"/>
</dbReference>
<dbReference type="GO" id="GO:0010181">
    <property type="term" value="F:FMN binding"/>
    <property type="evidence" value="ECO:0007669"/>
    <property type="project" value="InterPro"/>
</dbReference>
<dbReference type="SUPFAM" id="SSF52343">
    <property type="entry name" value="Ferredoxin reductase-like, C-terminal NADP-linked domain"/>
    <property type="match status" value="1"/>
</dbReference>
<keyword evidence="8" id="KW-0288">FMN</keyword>
<comment type="similarity">
    <text evidence="4">In the N-terminal section; belongs to the cytochrome P450 family.</text>
</comment>
<evidence type="ECO:0000256" key="9">
    <source>
        <dbReference type="ARBA" id="ARBA00022723"/>
    </source>
</evidence>
<dbReference type="InterPro" id="IPR017927">
    <property type="entry name" value="FAD-bd_FR_type"/>
</dbReference>
<dbReference type="GO" id="GO:0008270">
    <property type="term" value="F:zinc ion binding"/>
    <property type="evidence" value="ECO:0007669"/>
    <property type="project" value="InterPro"/>
</dbReference>
<feature type="region of interest" description="Disordered" evidence="19">
    <location>
        <begin position="462"/>
        <end position="486"/>
    </location>
</feature>
<keyword evidence="6 18" id="KW-0349">Heme</keyword>
<dbReference type="Gene3D" id="3.40.50.360">
    <property type="match status" value="1"/>
</dbReference>
<dbReference type="EMBL" id="CABFJX010000390">
    <property type="protein sequence ID" value="VTT78082.1"/>
    <property type="molecule type" value="Genomic_DNA"/>
</dbReference>
<keyword evidence="11" id="KW-0521">NADP</keyword>
<dbReference type="GO" id="GO:0004497">
    <property type="term" value="F:monooxygenase activity"/>
    <property type="evidence" value="ECO:0007669"/>
    <property type="project" value="UniProtKB-KW"/>
</dbReference>
<accession>A0A9Q9RYB1</accession>
<dbReference type="PROSITE" id="PS00086">
    <property type="entry name" value="CYTOCHROME_P450"/>
    <property type="match status" value="1"/>
</dbReference>
<keyword evidence="7" id="KW-0285">Flavoprotein</keyword>
<dbReference type="Proteomes" id="UP000760494">
    <property type="component" value="Unassembled WGS sequence"/>
</dbReference>
<dbReference type="PROSITE" id="PS50048">
    <property type="entry name" value="ZN2_CY6_FUNGAL_2"/>
    <property type="match status" value="1"/>
</dbReference>
<dbReference type="Gene3D" id="1.20.990.10">
    <property type="entry name" value="NADPH-cytochrome p450 Reductase, Chain A, domain 3"/>
    <property type="match status" value="1"/>
</dbReference>
<dbReference type="InterPro" id="IPR029039">
    <property type="entry name" value="Flavoprotein-like_sf"/>
</dbReference>
<dbReference type="Gene3D" id="3.40.50.80">
    <property type="entry name" value="Nucleotide-binding domain of ferredoxin-NADP reductase (FNR) module"/>
    <property type="match status" value="1"/>
</dbReference>
<evidence type="ECO:0000259" key="21">
    <source>
        <dbReference type="PROSITE" id="PS50902"/>
    </source>
</evidence>
<dbReference type="CDD" id="cd00067">
    <property type="entry name" value="GAL4"/>
    <property type="match status" value="1"/>
</dbReference>
<keyword evidence="15" id="KW-0503">Monooxygenase</keyword>
<dbReference type="GO" id="GO:0003958">
    <property type="term" value="F:NADPH-hemoprotein reductase activity"/>
    <property type="evidence" value="ECO:0007669"/>
    <property type="project" value="TreeGrafter"/>
</dbReference>
<organism evidence="23 24">
    <name type="scientific">Fusarium fujikuroi</name>
    <name type="common">Bakanae and foot rot disease fungus</name>
    <name type="synonym">Gibberella fujikuroi</name>
    <dbReference type="NCBI Taxonomy" id="5127"/>
    <lineage>
        <taxon>Eukaryota</taxon>
        <taxon>Fungi</taxon>
        <taxon>Dikarya</taxon>
        <taxon>Ascomycota</taxon>
        <taxon>Pezizomycotina</taxon>
        <taxon>Sordariomycetes</taxon>
        <taxon>Hypocreomycetidae</taxon>
        <taxon>Hypocreales</taxon>
        <taxon>Nectriaceae</taxon>
        <taxon>Fusarium</taxon>
        <taxon>Fusarium fujikuroi species complex</taxon>
    </lineage>
</organism>
<dbReference type="Gene3D" id="4.10.240.10">
    <property type="entry name" value="Zn(2)-C6 fungal-type DNA-binding domain"/>
    <property type="match status" value="1"/>
</dbReference>
<evidence type="ECO:0000256" key="4">
    <source>
        <dbReference type="ARBA" id="ARBA00010018"/>
    </source>
</evidence>
<dbReference type="InterPro" id="IPR001138">
    <property type="entry name" value="Zn2Cys6_DnaBD"/>
</dbReference>
<evidence type="ECO:0000256" key="19">
    <source>
        <dbReference type="SAM" id="MobiDB-lite"/>
    </source>
</evidence>
<evidence type="ECO:0000259" key="22">
    <source>
        <dbReference type="PROSITE" id="PS51384"/>
    </source>
</evidence>
<dbReference type="PROSITE" id="PS51384">
    <property type="entry name" value="FAD_FR"/>
    <property type="match status" value="1"/>
</dbReference>
<evidence type="ECO:0000256" key="11">
    <source>
        <dbReference type="ARBA" id="ARBA00022857"/>
    </source>
</evidence>
<dbReference type="PROSITE" id="PS50902">
    <property type="entry name" value="FLAVODOXIN_LIKE"/>
    <property type="match status" value="1"/>
</dbReference>
<evidence type="ECO:0000256" key="16">
    <source>
        <dbReference type="ARBA" id="ARBA00023242"/>
    </source>
</evidence>
<evidence type="ECO:0000256" key="1">
    <source>
        <dbReference type="ARBA" id="ARBA00001917"/>
    </source>
</evidence>
<dbReference type="GO" id="GO:0050660">
    <property type="term" value="F:flavin adenine dinucleotide binding"/>
    <property type="evidence" value="ECO:0007669"/>
    <property type="project" value="TreeGrafter"/>
</dbReference>
<dbReference type="SUPFAM" id="SSF57701">
    <property type="entry name" value="Zn2/Cys6 DNA-binding domain"/>
    <property type="match status" value="1"/>
</dbReference>
<evidence type="ECO:0000313" key="23">
    <source>
        <dbReference type="EMBL" id="VTT78082.1"/>
    </source>
</evidence>
<comment type="cofactor">
    <cofactor evidence="2 18">
        <name>heme</name>
        <dbReference type="ChEBI" id="CHEBI:30413"/>
    </cofactor>
</comment>
<dbReference type="SUPFAM" id="SSF63380">
    <property type="entry name" value="Riboflavin synthase domain-like"/>
    <property type="match status" value="1"/>
</dbReference>
<evidence type="ECO:0000259" key="20">
    <source>
        <dbReference type="PROSITE" id="PS50048"/>
    </source>
</evidence>
<dbReference type="InterPro" id="IPR003097">
    <property type="entry name" value="CysJ-like_FAD-binding"/>
</dbReference>
<evidence type="ECO:0000256" key="6">
    <source>
        <dbReference type="ARBA" id="ARBA00022617"/>
    </source>
</evidence>
<dbReference type="InterPro" id="IPR039261">
    <property type="entry name" value="FNR_nucleotide-bd"/>
</dbReference>
<reference evidence="23" key="1">
    <citation type="submission" date="2019-05" db="EMBL/GenBank/DDBJ databases">
        <authorList>
            <person name="Piombo E."/>
        </authorList>
    </citation>
    <scope>NUCLEOTIDE SEQUENCE</scope>
    <source>
        <strain evidence="23">C2S</strain>
    </source>
</reference>
<keyword evidence="16" id="KW-0539">Nucleus</keyword>
<dbReference type="PRINTS" id="PR00385">
    <property type="entry name" value="P450"/>
</dbReference>
<dbReference type="PANTHER" id="PTHR19384">
    <property type="entry name" value="NITRIC OXIDE SYNTHASE-RELATED"/>
    <property type="match status" value="1"/>
</dbReference>
<feature type="binding site" description="axial binding residue" evidence="18">
    <location>
        <position position="401"/>
    </location>
    <ligand>
        <name>heme</name>
        <dbReference type="ChEBI" id="CHEBI:30413"/>
    </ligand>
    <ligandPart>
        <name>Fe</name>
        <dbReference type="ChEBI" id="CHEBI:18248"/>
    </ligandPart>
</feature>
<dbReference type="InterPro" id="IPR017972">
    <property type="entry name" value="Cyt_P450_CS"/>
</dbReference>
<evidence type="ECO:0000256" key="5">
    <source>
        <dbReference type="ARBA" id="ARBA00022448"/>
    </source>
</evidence>
<evidence type="ECO:0000256" key="10">
    <source>
        <dbReference type="ARBA" id="ARBA00022827"/>
    </source>
</evidence>
<evidence type="ECO:0000256" key="14">
    <source>
        <dbReference type="ARBA" id="ARBA00023004"/>
    </source>
</evidence>
<dbReference type="GO" id="GO:0005506">
    <property type="term" value="F:iron ion binding"/>
    <property type="evidence" value="ECO:0007669"/>
    <property type="project" value="InterPro"/>
</dbReference>
<dbReference type="InterPro" id="IPR036396">
    <property type="entry name" value="Cyt_P450_sf"/>
</dbReference>
<dbReference type="InterPro" id="IPR017938">
    <property type="entry name" value="Riboflavin_synthase-like_b-brl"/>
</dbReference>
<dbReference type="GO" id="GO:0020037">
    <property type="term" value="F:heme binding"/>
    <property type="evidence" value="ECO:0007669"/>
    <property type="project" value="InterPro"/>
</dbReference>
<comment type="caution">
    <text evidence="23">The sequence shown here is derived from an EMBL/GenBank/DDBJ whole genome shotgun (WGS) entry which is preliminary data.</text>
</comment>
<keyword evidence="14 18" id="KW-0408">Iron</keyword>
<keyword evidence="10" id="KW-0274">FAD</keyword>
<gene>
    <name evidence="23" type="ORF">C2S_10858</name>
</gene>
<dbReference type="InterPro" id="IPR023173">
    <property type="entry name" value="NADPH_Cyt_P450_Rdtase_alpha"/>
</dbReference>
<dbReference type="Gene3D" id="1.10.630.10">
    <property type="entry name" value="Cytochrome P450"/>
    <property type="match status" value="1"/>
</dbReference>
<dbReference type="CDD" id="cd06206">
    <property type="entry name" value="bifunctional_CYPOR"/>
    <property type="match status" value="1"/>
</dbReference>
<feature type="domain" description="Zn(2)-C6 fungal-type" evidence="20">
    <location>
        <begin position="1058"/>
        <end position="1094"/>
    </location>
</feature>
<dbReference type="InterPro" id="IPR001433">
    <property type="entry name" value="OxRdtase_FAD/NAD-bd"/>
</dbReference>
<evidence type="ECO:0000256" key="17">
    <source>
        <dbReference type="ARBA" id="ARBA00069740"/>
    </source>
</evidence>
<evidence type="ECO:0000256" key="2">
    <source>
        <dbReference type="ARBA" id="ARBA00001971"/>
    </source>
</evidence>
<dbReference type="InterPro" id="IPR002401">
    <property type="entry name" value="Cyt_P450_E_grp-I"/>
</dbReference>
<evidence type="ECO:0000313" key="24">
    <source>
        <dbReference type="Proteomes" id="UP000760494"/>
    </source>
</evidence>
<dbReference type="Pfam" id="PF00258">
    <property type="entry name" value="Flavodoxin_1"/>
    <property type="match status" value="1"/>
</dbReference>
<dbReference type="SUPFAM" id="SSF48264">
    <property type="entry name" value="Cytochrome P450"/>
    <property type="match status" value="1"/>
</dbReference>
<dbReference type="Gene3D" id="2.40.30.10">
    <property type="entry name" value="Translation factors"/>
    <property type="match status" value="1"/>
</dbReference>
<keyword evidence="5" id="KW-0813">Transport</keyword>
<dbReference type="InterPro" id="IPR001128">
    <property type="entry name" value="Cyt_P450"/>
</dbReference>
<sequence>MSKQIPSPKGYPFIGNVLDVNPDHPQESLTQIAESYGPIFRLYLPAERIFVANYALAKDLFDEARFEKAVTGPLEQVRNATKDGLFTAYPGEHNWEIAHRTLMPAFGPLSIQSMFGEMQDIISQMVLRWARFGPRTPVDVSNDFTKLTLDSIALCAMGERFNSFYHDDTHPFVGAMNSMLAESFARSRRPAFASAVMTASNERYQSNIAELEGISRELLETRRQNPVDKKDLLNAMINGRDPKTGEGLDDDAIIRNMITFLIAGHETTSGLLSFLFYQLLENPSALRQVVEEVDRVLGSQPMTVAHLAKLPYIDACLKETLRLYPTAPAFTLRAKGDQVLNSEYTIKDKDCVSILLARLHRDPDVYGPDAEEFNPSRMLPDKFNKLPPNAWKPFGHGVRACIGRPFAIQEAIMATATILQTFHITKDNPSYQLQIRTALTIKPQGFNIRTRLRNPSFLQGVELSHGSSSGTAASSKTPSRSHAVREGNSEPISILYGSNTGTCEALAQSLASFAEENGYVPKVDSLDNAISSLKPDVPVVVITGSYEGQPPDNASHFVEWLASLSSGGLIKVPYAVFGVGNEEWHATYQRIQSLIVEQLEKAGATRLVTRAAVDVAKNNCLDAIEEWQEREFWPALQKQSGKSSNTASGGARELKLDISIGLRPSILRQDVMTAQISTMRLLSKPGAPRKRHIGIILPSGTTYRAGDYLAVLPLNHPDVVHRVMRRFNLPWDATVVIDGSKSTSLPTDQPLSVQNLLAGMVELGQPVTERQAQQLVETIPDKTKSDELKERVNQGNIHKLNTTLLDLLEDYPSATYSFGQYLAALPALHLRQYSISSSPIASPSPSECSLTYSVIDAPARGSSQGHRYLGVASTYVERLQPGDHLQVGVRPSRSGFHLPIDNKTPIVMACAGTGLAPFYGFVAERAVKKRQGLDVGTALLFYGCNDPDEDDLYRQQFDEWEHEGVVKLYRAYTFASKKSENCKFVQDRMWFDRKDIVASFRQGAQIYICGAGIVGSSIQKVLVKIKAEVADCDEETAAEWVDNTPQSMKQTHRKVRSGCIACKKRRIKCDELKPQCSYCQRQIAKNRQLHPCCYPEGTNLDIASASSHQDETVPSPTSSNCLSIISQYGWPTAIPAVEKRLLEHLCQVRIDLDNVIDLGLFAGATQWNGFMSMAGCYNHLRFCICSIAAGHLRTLYKSTAEHEVECQYRTHAIREMATQLSVILATPQQEHKESSQALLASTILMAWYSDTRHEYKNLLNGVFALWPKCSGSFLLEHFGTLEPPINLSSLPQDPQNRGLLPEQDYRLLNTVADSLHQLSTCDLDNDLKIAVQELSNLIHNTRSFLLSRDEAPQHDAFSVIFPIRNWLRIVPRAPEELSSSSFLVLLYLSNYETAMLLMGILFPLINLPLAIEKRYTSVLKLQDYTQTALEAYATSTGYTRQITNVQKATRQWILASNICLESYNRSTRLL</sequence>
<protein>
    <recommendedName>
        <fullName evidence="17">Bifunctional cytochrome P450/NADPH--P450 reductase</fullName>
    </recommendedName>
</protein>
<dbReference type="Pfam" id="PF00067">
    <property type="entry name" value="p450"/>
    <property type="match status" value="1"/>
</dbReference>
<dbReference type="GO" id="GO:0000981">
    <property type="term" value="F:DNA-binding transcription factor activity, RNA polymerase II-specific"/>
    <property type="evidence" value="ECO:0007669"/>
    <property type="project" value="InterPro"/>
</dbReference>
<feature type="compositionally biased region" description="Low complexity" evidence="19">
    <location>
        <begin position="464"/>
        <end position="478"/>
    </location>
</feature>
<evidence type="ECO:0000256" key="3">
    <source>
        <dbReference type="ARBA" id="ARBA00001974"/>
    </source>
</evidence>
<dbReference type="InterPro" id="IPR008254">
    <property type="entry name" value="Flavodoxin/NO_synth"/>
</dbReference>
<name>A0A9Q9RYB1_FUSFU</name>
<dbReference type="GO" id="GO:0016705">
    <property type="term" value="F:oxidoreductase activity, acting on paired donors, with incorporation or reduction of molecular oxygen"/>
    <property type="evidence" value="ECO:0007669"/>
    <property type="project" value="InterPro"/>
</dbReference>
<comment type="cofactor">
    <cofactor evidence="1">
        <name>FMN</name>
        <dbReference type="ChEBI" id="CHEBI:58210"/>
    </cofactor>
</comment>
<dbReference type="GO" id="GO:0005829">
    <property type="term" value="C:cytosol"/>
    <property type="evidence" value="ECO:0007669"/>
    <property type="project" value="TreeGrafter"/>
</dbReference>
<evidence type="ECO:0000256" key="7">
    <source>
        <dbReference type="ARBA" id="ARBA00022630"/>
    </source>
</evidence>
<dbReference type="FunFam" id="1.10.630.10:FF:000040">
    <property type="entry name" value="Bifunctional cytochrome P450/NADPH--P450 reductase"/>
    <property type="match status" value="1"/>
</dbReference>
<dbReference type="PANTHER" id="PTHR19384:SF127">
    <property type="entry name" value="BIFUNCTIONAL CYTOCHROME P450_NADPH--P450 REDUCTASE"/>
    <property type="match status" value="1"/>
</dbReference>
<keyword evidence="12" id="KW-0249">Electron transport</keyword>
<evidence type="ECO:0000256" key="15">
    <source>
        <dbReference type="ARBA" id="ARBA00023033"/>
    </source>
</evidence>
<keyword evidence="9 18" id="KW-0479">Metal-binding</keyword>
<keyword evidence="13" id="KW-0560">Oxidoreductase</keyword>
<evidence type="ECO:0000256" key="13">
    <source>
        <dbReference type="ARBA" id="ARBA00023002"/>
    </source>
</evidence>
<dbReference type="SUPFAM" id="SSF52218">
    <property type="entry name" value="Flavoproteins"/>
    <property type="match status" value="1"/>
</dbReference>
<dbReference type="CDD" id="cd11068">
    <property type="entry name" value="CYP120A1"/>
    <property type="match status" value="1"/>
</dbReference>